<name>A0AAW1NCG9_POPJA</name>
<evidence type="ECO:0000313" key="2">
    <source>
        <dbReference type="Proteomes" id="UP001458880"/>
    </source>
</evidence>
<reference evidence="1 2" key="1">
    <citation type="journal article" date="2024" name="BMC Genomics">
        <title>De novo assembly and annotation of Popillia japonica's genome with initial clues to its potential as an invasive pest.</title>
        <authorList>
            <person name="Cucini C."/>
            <person name="Boschi S."/>
            <person name="Funari R."/>
            <person name="Cardaioli E."/>
            <person name="Iannotti N."/>
            <person name="Marturano G."/>
            <person name="Paoli F."/>
            <person name="Bruttini M."/>
            <person name="Carapelli A."/>
            <person name="Frati F."/>
            <person name="Nardi F."/>
        </authorList>
    </citation>
    <scope>NUCLEOTIDE SEQUENCE [LARGE SCALE GENOMIC DNA]</scope>
    <source>
        <strain evidence="1">DMR45628</strain>
    </source>
</reference>
<keyword evidence="2" id="KW-1185">Reference proteome</keyword>
<sequence>MAPSQLEEILALVGPDINTLHTRREPINAVQRRACTFRCLASGDSMISISYAFRLGKTTVSHVLPLCIGPIDGKDVIIQAPPNSVSQFYN</sequence>
<comment type="caution">
    <text evidence="1">The sequence shown here is derived from an EMBL/GenBank/DDBJ whole genome shotgun (WGS) entry which is preliminary data.</text>
</comment>
<evidence type="ECO:0000313" key="1">
    <source>
        <dbReference type="EMBL" id="KAK9754665.1"/>
    </source>
</evidence>
<protein>
    <submittedName>
        <fullName evidence="1">Uncharacterized protein</fullName>
    </submittedName>
</protein>
<dbReference type="Proteomes" id="UP001458880">
    <property type="component" value="Unassembled WGS sequence"/>
</dbReference>
<dbReference type="EMBL" id="JASPKY010000006">
    <property type="protein sequence ID" value="KAK9754665.1"/>
    <property type="molecule type" value="Genomic_DNA"/>
</dbReference>
<proteinExistence type="predicted"/>
<gene>
    <name evidence="1" type="ORF">QE152_g1113</name>
</gene>
<accession>A0AAW1NCG9</accession>
<dbReference type="AlphaFoldDB" id="A0AAW1NCG9"/>
<organism evidence="1 2">
    <name type="scientific">Popillia japonica</name>
    <name type="common">Japanese beetle</name>
    <dbReference type="NCBI Taxonomy" id="7064"/>
    <lineage>
        <taxon>Eukaryota</taxon>
        <taxon>Metazoa</taxon>
        <taxon>Ecdysozoa</taxon>
        <taxon>Arthropoda</taxon>
        <taxon>Hexapoda</taxon>
        <taxon>Insecta</taxon>
        <taxon>Pterygota</taxon>
        <taxon>Neoptera</taxon>
        <taxon>Endopterygota</taxon>
        <taxon>Coleoptera</taxon>
        <taxon>Polyphaga</taxon>
        <taxon>Scarabaeiformia</taxon>
        <taxon>Scarabaeidae</taxon>
        <taxon>Rutelinae</taxon>
        <taxon>Popillia</taxon>
    </lineage>
</organism>